<protein>
    <recommendedName>
        <fullName evidence="4">Secreted protein</fullName>
    </recommendedName>
</protein>
<evidence type="ECO:0008006" key="4">
    <source>
        <dbReference type="Google" id="ProtNLM"/>
    </source>
</evidence>
<dbReference type="Proteomes" id="UP000324897">
    <property type="component" value="Unassembled WGS sequence"/>
</dbReference>
<evidence type="ECO:0000256" key="1">
    <source>
        <dbReference type="SAM" id="SignalP"/>
    </source>
</evidence>
<organism evidence="2 3">
    <name type="scientific">Eragrostis curvula</name>
    <name type="common">weeping love grass</name>
    <dbReference type="NCBI Taxonomy" id="38414"/>
    <lineage>
        <taxon>Eukaryota</taxon>
        <taxon>Viridiplantae</taxon>
        <taxon>Streptophyta</taxon>
        <taxon>Embryophyta</taxon>
        <taxon>Tracheophyta</taxon>
        <taxon>Spermatophyta</taxon>
        <taxon>Magnoliopsida</taxon>
        <taxon>Liliopsida</taxon>
        <taxon>Poales</taxon>
        <taxon>Poaceae</taxon>
        <taxon>PACMAD clade</taxon>
        <taxon>Chloridoideae</taxon>
        <taxon>Eragrostideae</taxon>
        <taxon>Eragrostidinae</taxon>
        <taxon>Eragrostis</taxon>
    </lineage>
</organism>
<proteinExistence type="predicted"/>
<dbReference type="AlphaFoldDB" id="A0A5J9SVU9"/>
<feature type="non-terminal residue" evidence="2">
    <location>
        <position position="74"/>
    </location>
</feature>
<comment type="caution">
    <text evidence="2">The sequence shown here is derived from an EMBL/GenBank/DDBJ whole genome shotgun (WGS) entry which is preliminary data.</text>
</comment>
<dbReference type="EMBL" id="RWGY01000226">
    <property type="protein sequence ID" value="TVU03118.1"/>
    <property type="molecule type" value="Genomic_DNA"/>
</dbReference>
<gene>
    <name evidence="2" type="ORF">EJB05_51354</name>
</gene>
<sequence length="74" mass="8042">MSPVGLQTQARDGSRVEFGNHTRLLLLLVTRVLLQLLCVIGADASSRHDDHGVKAGTRRQFGHPEFSVDFPGCG</sequence>
<reference evidence="2 3" key="1">
    <citation type="journal article" date="2019" name="Sci. Rep.">
        <title>A high-quality genome of Eragrostis curvula grass provides insights into Poaceae evolution and supports new strategies to enhance forage quality.</title>
        <authorList>
            <person name="Carballo J."/>
            <person name="Santos B.A.C.M."/>
            <person name="Zappacosta D."/>
            <person name="Garbus I."/>
            <person name="Selva J.P."/>
            <person name="Gallo C.A."/>
            <person name="Diaz A."/>
            <person name="Albertini E."/>
            <person name="Caccamo M."/>
            <person name="Echenique V."/>
        </authorList>
    </citation>
    <scope>NUCLEOTIDE SEQUENCE [LARGE SCALE GENOMIC DNA]</scope>
    <source>
        <strain evidence="3">cv. Victoria</strain>
        <tissue evidence="2">Leaf</tissue>
    </source>
</reference>
<evidence type="ECO:0000313" key="2">
    <source>
        <dbReference type="EMBL" id="TVU03118.1"/>
    </source>
</evidence>
<keyword evidence="1" id="KW-0732">Signal</keyword>
<feature type="chain" id="PRO_5023871805" description="Secreted protein" evidence="1">
    <location>
        <begin position="45"/>
        <end position="74"/>
    </location>
</feature>
<evidence type="ECO:0000313" key="3">
    <source>
        <dbReference type="Proteomes" id="UP000324897"/>
    </source>
</evidence>
<name>A0A5J9SVU9_9POAL</name>
<feature type="signal peptide" evidence="1">
    <location>
        <begin position="1"/>
        <end position="44"/>
    </location>
</feature>
<dbReference type="Gramene" id="TVU03118">
    <property type="protein sequence ID" value="TVU03118"/>
    <property type="gene ID" value="EJB05_51354"/>
</dbReference>
<keyword evidence="3" id="KW-1185">Reference proteome</keyword>
<feature type="non-terminal residue" evidence="2">
    <location>
        <position position="1"/>
    </location>
</feature>
<accession>A0A5J9SVU9</accession>